<keyword evidence="2" id="KW-1185">Reference proteome</keyword>
<evidence type="ECO:0000313" key="1">
    <source>
        <dbReference type="EMBL" id="MDF9408224.1"/>
    </source>
</evidence>
<reference evidence="1" key="1">
    <citation type="submission" date="2022-02" db="EMBL/GenBank/DDBJ databases">
        <authorList>
            <person name="Leng L."/>
        </authorList>
    </citation>
    <scope>NUCLEOTIDE SEQUENCE</scope>
    <source>
        <strain evidence="1">JI</strain>
    </source>
</reference>
<name>A0A9X4H7Z5_9FIRM</name>
<dbReference type="AlphaFoldDB" id="A0A9X4H7Z5"/>
<sequence>MDVIDKLVDRFRTGDSERKLVFWYDTNPERELEPVREALSALGVDVWELTEDNQFTTKYQLEVVAPSQSYLVYARFPEPERRKNWLLDILLYSEKFEADDIAVLMSRFHVEHLAVRDFFQKHRRFFNSNDRAKRLESILPPEPTREQLTLGMLAVLAGTLSPQPGRIMRQVLVKGLDDEHNKVYQDIAKFFNLDDFWRFVADNFGYEAEEPSLKELFNTLVYNHFALAVDFELPQALAGYKSRLANSCRIFIDDWLSSSGQAADVLASYLKELQTEWGIAGILGNQPVEAYQRCDTFPVAEELIIRKLAEELEHETVNQELWNEILSERRSKHWYNRYEPLYRPLEAALRLVKTRLRFEGMRAPADGREWVEMYSSELYQADQLARHFFCGYQDAHAPEVLQGLAMRIEYWYNHVFLAKIALWTDRLLDEFLLKKWPVGGVPRQWRFYQEQIEPLLRRPSERVFVIISDALRYEAGAELAARLKEKPNVEIELKPMQAALPGYTALGMAGLLPGEKLSFRENGNVDLDGQPTVSLANREAVLQKRHPASRAKKLKEFMAMQTKDAAAWLKNRRVVYFYHDIIDSTGDSQKSELYTFRAVADTLRELEGSTGRLFGTYGAARIIITSDHGFLFQSAPLEPTEKAERVEGKIFSGNRRFALGVGLSVPAGARKLSLAYLGVEEEAVLAAGLNRFAAAGGARFVHGGALPQEAILPLIICRKRGVNRRTEQKLVDVRLVNRERLVTDYRYKATFFQEQKVDNEFRPRHLRMAFYQGDERISNEVILVFDSVEDAGRRQVEVFFSFREKNYLSGERCLLRLEDVSSGGTSPYREEELELRLYNSIF</sequence>
<dbReference type="Proteomes" id="UP001154312">
    <property type="component" value="Unassembled WGS sequence"/>
</dbReference>
<evidence type="ECO:0000313" key="2">
    <source>
        <dbReference type="Proteomes" id="UP001154312"/>
    </source>
</evidence>
<dbReference type="EMBL" id="JAKOAV010000011">
    <property type="protein sequence ID" value="MDF9408224.1"/>
    <property type="molecule type" value="Genomic_DNA"/>
</dbReference>
<protein>
    <submittedName>
        <fullName evidence="1">BREX-1 system phosphatase PglZ type A</fullName>
    </submittedName>
</protein>
<gene>
    <name evidence="1" type="primary">pglZ</name>
    <name evidence="1" type="ORF">L7E55_07600</name>
</gene>
<organism evidence="1 2">
    <name type="scientific">Pelotomaculum isophthalicicum JI</name>
    <dbReference type="NCBI Taxonomy" id="947010"/>
    <lineage>
        <taxon>Bacteria</taxon>
        <taxon>Bacillati</taxon>
        <taxon>Bacillota</taxon>
        <taxon>Clostridia</taxon>
        <taxon>Eubacteriales</taxon>
        <taxon>Desulfotomaculaceae</taxon>
        <taxon>Pelotomaculum</taxon>
    </lineage>
</organism>
<proteinExistence type="predicted"/>
<dbReference type="NCBIfam" id="TIGR02687">
    <property type="entry name" value="BREX-1 system phosphatase PglZ type A"/>
    <property type="match status" value="1"/>
</dbReference>
<dbReference type="Pfam" id="PF08665">
    <property type="entry name" value="PglZ"/>
    <property type="match status" value="1"/>
</dbReference>
<accession>A0A9X4H7Z5</accession>
<dbReference type="InterPro" id="IPR014060">
    <property type="entry name" value="PglZ"/>
</dbReference>
<comment type="caution">
    <text evidence="1">The sequence shown here is derived from an EMBL/GenBank/DDBJ whole genome shotgun (WGS) entry which is preliminary data.</text>
</comment>
<dbReference type="RefSeq" id="WP_277443519.1">
    <property type="nucleotide sequence ID" value="NZ_JAKOAV010000011.1"/>
</dbReference>